<gene>
    <name evidence="2" type="ORF">D6C91_09961</name>
</gene>
<dbReference type="InterPro" id="IPR036047">
    <property type="entry name" value="F-box-like_dom_sf"/>
</dbReference>
<protein>
    <recommendedName>
        <fullName evidence="1">F-box domain-containing protein</fullName>
    </recommendedName>
</protein>
<dbReference type="InterPro" id="IPR001810">
    <property type="entry name" value="F-box_dom"/>
</dbReference>
<name>A0A4S9SFU3_AURPU</name>
<feature type="domain" description="F-box" evidence="1">
    <location>
        <begin position="3"/>
        <end position="34"/>
    </location>
</feature>
<organism evidence="2 3">
    <name type="scientific">Aureobasidium pullulans</name>
    <name type="common">Black yeast</name>
    <name type="synonym">Pullularia pullulans</name>
    <dbReference type="NCBI Taxonomy" id="5580"/>
    <lineage>
        <taxon>Eukaryota</taxon>
        <taxon>Fungi</taxon>
        <taxon>Dikarya</taxon>
        <taxon>Ascomycota</taxon>
        <taxon>Pezizomycotina</taxon>
        <taxon>Dothideomycetes</taxon>
        <taxon>Dothideomycetidae</taxon>
        <taxon>Dothideales</taxon>
        <taxon>Saccotheciaceae</taxon>
        <taxon>Aureobasidium</taxon>
    </lineage>
</organism>
<dbReference type="AlphaFoldDB" id="A0A4S9SFU3"/>
<dbReference type="EMBL" id="QZBM01000929">
    <property type="protein sequence ID" value="THZ09466.1"/>
    <property type="molecule type" value="Genomic_DNA"/>
</dbReference>
<accession>A0A4S9SFU3</accession>
<dbReference type="Pfam" id="PF00646">
    <property type="entry name" value="F-box"/>
    <property type="match status" value="1"/>
</dbReference>
<evidence type="ECO:0000313" key="3">
    <source>
        <dbReference type="Proteomes" id="UP000308005"/>
    </source>
</evidence>
<sequence>MDALPLEIKENICSFLSPSHLKLLRLVSKEFASAAIPHFIPRIFLFNHHDSCLEVNKILRHPEIPKYINTLIVDPTFVQSFDNFDDWVEGYELNTLIVDPDFVQSFDNFDDWVENYELRKGRHSKTELEEKRKMYNTLRINQESGEIGRSMALVVRTAFSNCRNLKNFILATFHPPNVLRKRDGVFHGLPLEYSLHPVTAAASCLPLCEGVAESLQTITIKTIELNQWNGGTSRNLRHLRVSLRRCKSRPSPRFDAMIHSAIHLETLWIEFPWMHDDDGLYSLGSLLRGIRLEKLHECLLFSVSVSEDELVDFLLHHTQSLRTFGIGGSRLHEGSWPSLFRRLSCQMAVLKQFAPETPLLAHESEYTGSYMVAVKKFVLHGGPEPVETFLEDFPHDYEVYENGSRIIHHVQEGLWKDYDRTMNPYF</sequence>
<dbReference type="Proteomes" id="UP000308005">
    <property type="component" value="Unassembled WGS sequence"/>
</dbReference>
<proteinExistence type="predicted"/>
<dbReference type="SUPFAM" id="SSF81383">
    <property type="entry name" value="F-box domain"/>
    <property type="match status" value="1"/>
</dbReference>
<reference evidence="2 3" key="1">
    <citation type="submission" date="2018-10" db="EMBL/GenBank/DDBJ databases">
        <title>Fifty Aureobasidium pullulans genomes reveal a recombining polyextremotolerant generalist.</title>
        <authorList>
            <person name="Gostincar C."/>
            <person name="Turk M."/>
            <person name="Zajc J."/>
            <person name="Gunde-Cimerman N."/>
        </authorList>
    </citation>
    <scope>NUCLEOTIDE SEQUENCE [LARGE SCALE GENOMIC DNA]</scope>
    <source>
        <strain evidence="2 3">EXF-3863</strain>
    </source>
</reference>
<comment type="caution">
    <text evidence="2">The sequence shown here is derived from an EMBL/GenBank/DDBJ whole genome shotgun (WGS) entry which is preliminary data.</text>
</comment>
<dbReference type="CDD" id="cd09917">
    <property type="entry name" value="F-box_SF"/>
    <property type="match status" value="1"/>
</dbReference>
<evidence type="ECO:0000313" key="2">
    <source>
        <dbReference type="EMBL" id="THZ09466.1"/>
    </source>
</evidence>
<evidence type="ECO:0000259" key="1">
    <source>
        <dbReference type="Pfam" id="PF00646"/>
    </source>
</evidence>